<name>A0A941W569_9BACT</name>
<dbReference type="Proteomes" id="UP000722750">
    <property type="component" value="Unassembled WGS sequence"/>
</dbReference>
<dbReference type="CDD" id="cd06558">
    <property type="entry name" value="crotonase-like"/>
    <property type="match status" value="1"/>
</dbReference>
<dbReference type="Gene3D" id="3.90.226.10">
    <property type="entry name" value="2-enoyl-CoA Hydratase, Chain A, domain 1"/>
    <property type="match status" value="1"/>
</dbReference>
<gene>
    <name evidence="3" type="ORF">MAG551_02366</name>
</gene>
<dbReference type="FunFam" id="3.90.226.10:FF:000009">
    <property type="entry name" value="Carnitinyl-CoA dehydratase"/>
    <property type="match status" value="1"/>
</dbReference>
<comment type="similarity">
    <text evidence="1">Belongs to the enoyl-CoA hydratase/isomerase family.</text>
</comment>
<dbReference type="PANTHER" id="PTHR11941">
    <property type="entry name" value="ENOYL-COA HYDRATASE-RELATED"/>
    <property type="match status" value="1"/>
</dbReference>
<reference evidence="3" key="1">
    <citation type="journal article" date="2021" name="ISME J.">
        <title>Fine-scale metabolic discontinuity in a stratified prokaryote microbiome of a Red Sea deep halocline.</title>
        <authorList>
            <person name="Michoud G."/>
            <person name="Ngugi D.K."/>
            <person name="Barozzi A."/>
            <person name="Merlino G."/>
            <person name="Calleja M.L."/>
            <person name="Delgado-Huertas A."/>
            <person name="Moran X.A.G."/>
            <person name="Daffonchio D."/>
        </authorList>
    </citation>
    <scope>NUCLEOTIDE SEQUENCE</scope>
    <source>
        <strain evidence="3">SuakinDeep_MAG55_1</strain>
    </source>
</reference>
<protein>
    <submittedName>
        <fullName evidence="3">Enoyl-CoA hydratase</fullName>
    </submittedName>
</protein>
<evidence type="ECO:0000313" key="4">
    <source>
        <dbReference type="Proteomes" id="UP000722750"/>
    </source>
</evidence>
<dbReference type="InterPro" id="IPR001753">
    <property type="entry name" value="Enoyl-CoA_hydra/iso"/>
</dbReference>
<sequence length="254" mass="28091">MVKKHITCDIENYIAILQIDNPPANELSSKVINELSNTLDLLAERKDVKVIIITGKGRFFCTGVDINEIAEIKSTEDSQEFRLRGRRLVNKMLNSQKPLIAAINNVCLGGGLELAMACHIRVATVNARLGLPEITFGILPGFGGIRLLKGLVGRGKAIEMILTGEKVLAKDIKEFGLVNHVVSGNKLIPETKAIAEAIAEKGFIAASSALRMTMHDCIKGFEKEPKAESTVFDKIYETEDWRERVSEFLEKRKT</sequence>
<keyword evidence="2" id="KW-0456">Lyase</keyword>
<dbReference type="GO" id="GO:0016829">
    <property type="term" value="F:lyase activity"/>
    <property type="evidence" value="ECO:0007669"/>
    <property type="project" value="UniProtKB-KW"/>
</dbReference>
<evidence type="ECO:0000256" key="2">
    <source>
        <dbReference type="ARBA" id="ARBA00023239"/>
    </source>
</evidence>
<dbReference type="GO" id="GO:0006635">
    <property type="term" value="P:fatty acid beta-oxidation"/>
    <property type="evidence" value="ECO:0007669"/>
    <property type="project" value="TreeGrafter"/>
</dbReference>
<evidence type="ECO:0000256" key="1">
    <source>
        <dbReference type="ARBA" id="ARBA00005254"/>
    </source>
</evidence>
<accession>A0A941W569</accession>
<comment type="caution">
    <text evidence="3">The sequence shown here is derived from an EMBL/GenBank/DDBJ whole genome shotgun (WGS) entry which is preliminary data.</text>
</comment>
<dbReference type="EMBL" id="JAANXD010000088">
    <property type="protein sequence ID" value="MBS1259297.1"/>
    <property type="molecule type" value="Genomic_DNA"/>
</dbReference>
<dbReference type="AlphaFoldDB" id="A0A941W569"/>
<dbReference type="PANTHER" id="PTHR11941:SF175">
    <property type="entry name" value="ENOYL-COA HYDRATASE-RELATED"/>
    <property type="match status" value="1"/>
</dbReference>
<organism evidence="3 4">
    <name type="scientific">Candidatus Scalindua arabica</name>
    <dbReference type="NCBI Taxonomy" id="1127984"/>
    <lineage>
        <taxon>Bacteria</taxon>
        <taxon>Pseudomonadati</taxon>
        <taxon>Planctomycetota</taxon>
        <taxon>Candidatus Brocadiia</taxon>
        <taxon>Candidatus Brocadiales</taxon>
        <taxon>Candidatus Scalinduaceae</taxon>
        <taxon>Candidatus Scalindua</taxon>
    </lineage>
</organism>
<dbReference type="SUPFAM" id="SSF52096">
    <property type="entry name" value="ClpP/crotonase"/>
    <property type="match status" value="1"/>
</dbReference>
<dbReference type="InterPro" id="IPR029045">
    <property type="entry name" value="ClpP/crotonase-like_dom_sf"/>
</dbReference>
<evidence type="ECO:0000313" key="3">
    <source>
        <dbReference type="EMBL" id="MBS1259297.1"/>
    </source>
</evidence>
<proteinExistence type="inferred from homology"/>
<dbReference type="Pfam" id="PF00378">
    <property type="entry name" value="ECH_1"/>
    <property type="match status" value="1"/>
</dbReference>